<evidence type="ECO:0000256" key="3">
    <source>
        <dbReference type="ARBA" id="ARBA00037722"/>
    </source>
</evidence>
<dbReference type="GO" id="GO:0016460">
    <property type="term" value="C:myosin II complex"/>
    <property type="evidence" value="ECO:0007669"/>
    <property type="project" value="TreeGrafter"/>
</dbReference>
<dbReference type="SUPFAM" id="SSF47473">
    <property type="entry name" value="EF-hand"/>
    <property type="match status" value="1"/>
</dbReference>
<dbReference type="InterPro" id="IPR018247">
    <property type="entry name" value="EF_Hand_1_Ca_BS"/>
</dbReference>
<evidence type="ECO:0000259" key="4">
    <source>
        <dbReference type="PROSITE" id="PS50222"/>
    </source>
</evidence>
<dbReference type="InterPro" id="IPR011992">
    <property type="entry name" value="EF-hand-dom_pair"/>
</dbReference>
<dbReference type="CDD" id="cd00051">
    <property type="entry name" value="EFh"/>
    <property type="match status" value="1"/>
</dbReference>
<feature type="domain" description="EF-hand" evidence="4">
    <location>
        <begin position="177"/>
        <end position="209"/>
    </location>
</feature>
<comment type="caution">
    <text evidence="5">The sequence shown here is derived from an EMBL/GenBank/DDBJ whole genome shotgun (WGS) entry which is preliminary data.</text>
</comment>
<name>A0AAW0U0G0_SCYPA</name>
<evidence type="ECO:0000313" key="6">
    <source>
        <dbReference type="Proteomes" id="UP001487740"/>
    </source>
</evidence>
<keyword evidence="6" id="KW-1185">Reference proteome</keyword>
<dbReference type="PANTHER" id="PTHR23048:SF0">
    <property type="entry name" value="CALMODULIN LIKE 3"/>
    <property type="match status" value="1"/>
</dbReference>
<evidence type="ECO:0000256" key="2">
    <source>
        <dbReference type="ARBA" id="ARBA00022837"/>
    </source>
</evidence>
<dbReference type="InterPro" id="IPR050230">
    <property type="entry name" value="CALM/Myosin/TropC-like"/>
</dbReference>
<dbReference type="InterPro" id="IPR002048">
    <property type="entry name" value="EF_hand_dom"/>
</dbReference>
<dbReference type="EMBL" id="JARAKH010000023">
    <property type="protein sequence ID" value="KAK8391892.1"/>
    <property type="molecule type" value="Genomic_DNA"/>
</dbReference>
<dbReference type="FunFam" id="1.10.238.10:FF:000003">
    <property type="entry name" value="Calmodulin A"/>
    <property type="match status" value="1"/>
</dbReference>
<dbReference type="Pfam" id="PF13499">
    <property type="entry name" value="EF-hand_7"/>
    <property type="match status" value="1"/>
</dbReference>
<dbReference type="GO" id="GO:0005509">
    <property type="term" value="F:calcium ion binding"/>
    <property type="evidence" value="ECO:0007669"/>
    <property type="project" value="InterPro"/>
</dbReference>
<proteinExistence type="predicted"/>
<feature type="domain" description="EF-hand" evidence="4">
    <location>
        <begin position="141"/>
        <end position="176"/>
    </location>
</feature>
<gene>
    <name evidence="5" type="ORF">O3P69_017484</name>
</gene>
<dbReference type="Proteomes" id="UP001487740">
    <property type="component" value="Unassembled WGS sequence"/>
</dbReference>
<keyword evidence="2" id="KW-0106">Calcium</keyword>
<organism evidence="5 6">
    <name type="scientific">Scylla paramamosain</name>
    <name type="common">Mud crab</name>
    <dbReference type="NCBI Taxonomy" id="85552"/>
    <lineage>
        <taxon>Eukaryota</taxon>
        <taxon>Metazoa</taxon>
        <taxon>Ecdysozoa</taxon>
        <taxon>Arthropoda</taxon>
        <taxon>Crustacea</taxon>
        <taxon>Multicrustacea</taxon>
        <taxon>Malacostraca</taxon>
        <taxon>Eumalacostraca</taxon>
        <taxon>Eucarida</taxon>
        <taxon>Decapoda</taxon>
        <taxon>Pleocyemata</taxon>
        <taxon>Brachyura</taxon>
        <taxon>Eubrachyura</taxon>
        <taxon>Portunoidea</taxon>
        <taxon>Portunidae</taxon>
        <taxon>Portuninae</taxon>
        <taxon>Scylla</taxon>
    </lineage>
</organism>
<dbReference type="PANTHER" id="PTHR23048">
    <property type="entry name" value="MYOSIN LIGHT CHAIN 1, 3"/>
    <property type="match status" value="1"/>
</dbReference>
<comment type="function">
    <text evidence="3">Troponin is the central regulatory protein of striated muscle contraction. Tn consists of three components: Tn-I which is the inhibitor of actomyosin ATPase, Tn-T which contains the binding site for tropomyosin and Tn-C. The binding of calcium to Tn-C abolishes the inhibitory action of Tn on actin filaments.</text>
</comment>
<reference evidence="5 6" key="1">
    <citation type="submission" date="2023-03" db="EMBL/GenBank/DDBJ databases">
        <title>High-quality genome of Scylla paramamosain provides insights in environmental adaptation.</title>
        <authorList>
            <person name="Zhang L."/>
        </authorList>
    </citation>
    <scope>NUCLEOTIDE SEQUENCE [LARGE SCALE GENOMIC DNA]</scope>
    <source>
        <strain evidence="5">LZ_2023a</strain>
        <tissue evidence="5">Muscle</tissue>
    </source>
</reference>
<accession>A0AAW0U0G0</accession>
<evidence type="ECO:0000313" key="5">
    <source>
        <dbReference type="EMBL" id="KAK8391892.1"/>
    </source>
</evidence>
<evidence type="ECO:0000256" key="1">
    <source>
        <dbReference type="ARBA" id="ARBA00022737"/>
    </source>
</evidence>
<dbReference type="SMART" id="SM00054">
    <property type="entry name" value="EFh"/>
    <property type="match status" value="2"/>
</dbReference>
<dbReference type="PROSITE" id="PS50222">
    <property type="entry name" value="EF_HAND_2"/>
    <property type="match status" value="2"/>
</dbReference>
<keyword evidence="1" id="KW-0677">Repeat</keyword>
<dbReference type="AlphaFoldDB" id="A0AAW0U0G0"/>
<protein>
    <recommendedName>
        <fullName evidence="4">EF-hand domain-containing protein</fullName>
    </recommendedName>
</protein>
<sequence>MQGKITILAAAWEHRGAHAVLREQKVLGARGSITFSISTLPALRHAVAGSCVHLKLVDERQEKAMPRRLSPSKLEEAKECYAIYGNKGGIPTSELGNALRALGINTTKSELRTIVADIGSPSSVNFDLFHTVLCKDLPPKESPEEVREALSIFDNNGDGRISTAELKHMMMTMGEKLSKEEVDMLIREANIDEDGLISCEQFVQLMCQK</sequence>
<dbReference type="Gene3D" id="1.10.238.10">
    <property type="entry name" value="EF-hand"/>
    <property type="match status" value="2"/>
</dbReference>
<dbReference type="PROSITE" id="PS00018">
    <property type="entry name" value="EF_HAND_1"/>
    <property type="match status" value="1"/>
</dbReference>